<protein>
    <submittedName>
        <fullName evidence="1">Uncharacterized protein</fullName>
    </submittedName>
</protein>
<evidence type="ECO:0000313" key="1">
    <source>
        <dbReference type="EMBL" id="QDU21511.1"/>
    </source>
</evidence>
<name>A0A517XVH1_9BACT</name>
<proteinExistence type="predicted"/>
<dbReference type="KEGG" id="uli:ETAA1_34780"/>
<dbReference type="Proteomes" id="UP000319576">
    <property type="component" value="Chromosome"/>
</dbReference>
<keyword evidence="2" id="KW-1185">Reference proteome</keyword>
<dbReference type="AlphaFoldDB" id="A0A517XVH1"/>
<gene>
    <name evidence="1" type="ORF">ETAA1_34780</name>
</gene>
<organism evidence="1 2">
    <name type="scientific">Urbifossiella limnaea</name>
    <dbReference type="NCBI Taxonomy" id="2528023"/>
    <lineage>
        <taxon>Bacteria</taxon>
        <taxon>Pseudomonadati</taxon>
        <taxon>Planctomycetota</taxon>
        <taxon>Planctomycetia</taxon>
        <taxon>Gemmatales</taxon>
        <taxon>Gemmataceae</taxon>
        <taxon>Urbifossiella</taxon>
    </lineage>
</organism>
<reference evidence="1 2" key="1">
    <citation type="submission" date="2019-02" db="EMBL/GenBank/DDBJ databases">
        <title>Deep-cultivation of Planctomycetes and their phenomic and genomic characterization uncovers novel biology.</title>
        <authorList>
            <person name="Wiegand S."/>
            <person name="Jogler M."/>
            <person name="Boedeker C."/>
            <person name="Pinto D."/>
            <person name="Vollmers J."/>
            <person name="Rivas-Marin E."/>
            <person name="Kohn T."/>
            <person name="Peeters S.H."/>
            <person name="Heuer A."/>
            <person name="Rast P."/>
            <person name="Oberbeckmann S."/>
            <person name="Bunk B."/>
            <person name="Jeske O."/>
            <person name="Meyerdierks A."/>
            <person name="Storesund J.E."/>
            <person name="Kallscheuer N."/>
            <person name="Luecker S."/>
            <person name="Lage O.M."/>
            <person name="Pohl T."/>
            <person name="Merkel B.J."/>
            <person name="Hornburger P."/>
            <person name="Mueller R.-W."/>
            <person name="Bruemmer F."/>
            <person name="Labrenz M."/>
            <person name="Spormann A.M."/>
            <person name="Op den Camp H."/>
            <person name="Overmann J."/>
            <person name="Amann R."/>
            <person name="Jetten M.S.M."/>
            <person name="Mascher T."/>
            <person name="Medema M.H."/>
            <person name="Devos D.P."/>
            <person name="Kaster A.-K."/>
            <person name="Ovreas L."/>
            <person name="Rohde M."/>
            <person name="Galperin M.Y."/>
            <person name="Jogler C."/>
        </authorList>
    </citation>
    <scope>NUCLEOTIDE SEQUENCE [LARGE SCALE GENOMIC DNA]</scope>
    <source>
        <strain evidence="1 2">ETA_A1</strain>
    </source>
</reference>
<dbReference type="EMBL" id="CP036273">
    <property type="protein sequence ID" value="QDU21511.1"/>
    <property type="molecule type" value="Genomic_DNA"/>
</dbReference>
<accession>A0A517XVH1</accession>
<evidence type="ECO:0000313" key="2">
    <source>
        <dbReference type="Proteomes" id="UP000319576"/>
    </source>
</evidence>
<sequence length="32" mass="3118">MKKIVMALVLAVTVVGVVGCGGASPTTKTSAK</sequence>
<dbReference type="PROSITE" id="PS51257">
    <property type="entry name" value="PROKAR_LIPOPROTEIN"/>
    <property type="match status" value="1"/>
</dbReference>